<proteinExistence type="predicted"/>
<protein>
    <submittedName>
        <fullName evidence="3">S-layer homology domain-containing protein</fullName>
    </submittedName>
</protein>
<sequence>MSKRKKGITFILILTLLITTGLTQSFANGNLSHEEIETVIEEVAKEKNIPSVILKAIAWKESKYNQFDSNGTPFISNGNTGIMQINRIHRHLDQEKLKYDLKYNIEAGANILLGRWNASGSIYPIVGDMDPNVLEHWYFALWGYNGWVARNNPNASGKKAFQEEIFELIRDKYNQPITSIDTKYLPSSGLPKDDLWVPTPKDHHFGDLNGDDEVIFKDLIDHPKQEYIEELYSMGIVSGVSSDKFQPDGHVTKEQMAKIVVDALGIEITKGKSVGKDWSDVSSWAKDYVATAHQYGILSTDEEGNIKPKEFITREDTIMMLFDGFREEIINEEELMVPIDYEDFNEISLLALDSVAYFIGKDVLTVEEDNYLLRPQDPITRGEMCKLMYKIIENLY</sequence>
<feature type="domain" description="SLH" evidence="2">
    <location>
        <begin position="275"/>
        <end position="335"/>
    </location>
</feature>
<evidence type="ECO:0000259" key="2">
    <source>
        <dbReference type="PROSITE" id="PS51272"/>
    </source>
</evidence>
<feature type="domain" description="SLH" evidence="2">
    <location>
        <begin position="338"/>
        <end position="396"/>
    </location>
</feature>
<dbReference type="PROSITE" id="PS51272">
    <property type="entry name" value="SLH"/>
    <property type="match status" value="3"/>
</dbReference>
<evidence type="ECO:0000256" key="1">
    <source>
        <dbReference type="ARBA" id="ARBA00022737"/>
    </source>
</evidence>
<dbReference type="InterPro" id="IPR001119">
    <property type="entry name" value="SLH_dom"/>
</dbReference>
<dbReference type="Proteomes" id="UP000198304">
    <property type="component" value="Unassembled WGS sequence"/>
</dbReference>
<dbReference type="AlphaFoldDB" id="A0A239EW36"/>
<dbReference type="SUPFAM" id="SSF53955">
    <property type="entry name" value="Lysozyme-like"/>
    <property type="match status" value="1"/>
</dbReference>
<feature type="domain" description="SLH" evidence="2">
    <location>
        <begin position="211"/>
        <end position="274"/>
    </location>
</feature>
<name>A0A239EW36_9FIRM</name>
<dbReference type="EMBL" id="FZOJ01000011">
    <property type="protein sequence ID" value="SNS48797.1"/>
    <property type="molecule type" value="Genomic_DNA"/>
</dbReference>
<organism evidence="3 4">
    <name type="scientific">Anaerovirgula multivorans</name>
    <dbReference type="NCBI Taxonomy" id="312168"/>
    <lineage>
        <taxon>Bacteria</taxon>
        <taxon>Bacillati</taxon>
        <taxon>Bacillota</taxon>
        <taxon>Clostridia</taxon>
        <taxon>Peptostreptococcales</taxon>
        <taxon>Natronincolaceae</taxon>
        <taxon>Anaerovirgula</taxon>
    </lineage>
</organism>
<keyword evidence="1" id="KW-0677">Repeat</keyword>
<dbReference type="RefSeq" id="WP_176431352.1">
    <property type="nucleotide sequence ID" value="NZ_FZOJ01000011.1"/>
</dbReference>
<dbReference type="InterPro" id="IPR023346">
    <property type="entry name" value="Lysozyme-like_dom_sf"/>
</dbReference>
<reference evidence="3 4" key="1">
    <citation type="submission" date="2017-06" db="EMBL/GenBank/DDBJ databases">
        <authorList>
            <person name="Kim H.J."/>
            <person name="Triplett B.A."/>
        </authorList>
    </citation>
    <scope>NUCLEOTIDE SEQUENCE [LARGE SCALE GENOMIC DNA]</scope>
    <source>
        <strain evidence="3 4">SCA</strain>
    </source>
</reference>
<evidence type="ECO:0000313" key="4">
    <source>
        <dbReference type="Proteomes" id="UP000198304"/>
    </source>
</evidence>
<dbReference type="Gene3D" id="1.10.530.10">
    <property type="match status" value="1"/>
</dbReference>
<dbReference type="Pfam" id="PF01464">
    <property type="entry name" value="SLT"/>
    <property type="match status" value="1"/>
</dbReference>
<accession>A0A239EW36</accession>
<gene>
    <name evidence="3" type="ORF">SAMN05446037_101160</name>
</gene>
<dbReference type="InterPro" id="IPR008258">
    <property type="entry name" value="Transglycosylase_SLT_dom_1"/>
</dbReference>
<evidence type="ECO:0000313" key="3">
    <source>
        <dbReference type="EMBL" id="SNS48797.1"/>
    </source>
</evidence>
<dbReference type="Pfam" id="PF00395">
    <property type="entry name" value="SLH"/>
    <property type="match status" value="2"/>
</dbReference>
<keyword evidence="4" id="KW-1185">Reference proteome</keyword>